<reference evidence="2" key="1">
    <citation type="submission" date="2016-10" db="EMBL/GenBank/DDBJ databases">
        <authorList>
            <person name="Varghese N."/>
            <person name="Submissions S."/>
        </authorList>
    </citation>
    <scope>NUCLEOTIDE SEQUENCE [LARGE SCALE GENOMIC DNA]</scope>
    <source>
        <strain evidence="2">BP1-148</strain>
    </source>
</reference>
<dbReference type="AlphaFoldDB" id="A0A1G8AWI4"/>
<dbReference type="Proteomes" id="UP000198779">
    <property type="component" value="Unassembled WGS sequence"/>
</dbReference>
<proteinExistence type="predicted"/>
<organism evidence="1 2">
    <name type="scientific">Prevotella communis</name>
    <dbReference type="NCBI Taxonomy" id="2913614"/>
    <lineage>
        <taxon>Bacteria</taxon>
        <taxon>Pseudomonadati</taxon>
        <taxon>Bacteroidota</taxon>
        <taxon>Bacteroidia</taxon>
        <taxon>Bacteroidales</taxon>
        <taxon>Prevotellaceae</taxon>
        <taxon>Prevotella</taxon>
    </lineage>
</organism>
<accession>A0A1G8AWI4</accession>
<name>A0A1G8AWI4_9BACT</name>
<evidence type="ECO:0000313" key="2">
    <source>
        <dbReference type="Proteomes" id="UP000198779"/>
    </source>
</evidence>
<protein>
    <submittedName>
        <fullName evidence="1">Uncharacterized protein</fullName>
    </submittedName>
</protein>
<sequence>MESVQPTVFNPAQLYLLDVFSRIKSDEELNDIKQLVSDYYAKKLDAHLNQLWNEGVLDQKRLDEINDMDLHQWLREQKDKDNLAV</sequence>
<gene>
    <name evidence="1" type="ORF">SAMN04487901_1217</name>
</gene>
<dbReference type="STRING" id="645274.SAMN04487901_1217"/>
<keyword evidence="2" id="KW-1185">Reference proteome</keyword>
<dbReference type="EMBL" id="FNCQ01000021">
    <property type="protein sequence ID" value="SDH25163.1"/>
    <property type="molecule type" value="Genomic_DNA"/>
</dbReference>
<dbReference type="RefSeq" id="WP_091819053.1">
    <property type="nucleotide sequence ID" value="NZ_CP091791.1"/>
</dbReference>
<evidence type="ECO:0000313" key="1">
    <source>
        <dbReference type="EMBL" id="SDH25163.1"/>
    </source>
</evidence>